<protein>
    <recommendedName>
        <fullName evidence="3">Transport-associated OB type 2 domain-containing protein</fullName>
    </recommendedName>
</protein>
<evidence type="ECO:0000313" key="1">
    <source>
        <dbReference type="EMBL" id="MFB9576912.1"/>
    </source>
</evidence>
<name>A0ABV5RGB0_9ACTN</name>
<organism evidence="1 2">
    <name type="scientific">Streptomyces yanii</name>
    <dbReference type="NCBI Taxonomy" id="78510"/>
    <lineage>
        <taxon>Bacteria</taxon>
        <taxon>Bacillati</taxon>
        <taxon>Actinomycetota</taxon>
        <taxon>Actinomycetes</taxon>
        <taxon>Kitasatosporales</taxon>
        <taxon>Streptomycetaceae</taxon>
        <taxon>Streptomyces</taxon>
    </lineage>
</organism>
<dbReference type="EMBL" id="JBHMCG010000141">
    <property type="protein sequence ID" value="MFB9576912.1"/>
    <property type="molecule type" value="Genomic_DNA"/>
</dbReference>
<evidence type="ECO:0008006" key="3">
    <source>
        <dbReference type="Google" id="ProtNLM"/>
    </source>
</evidence>
<dbReference type="RefSeq" id="WP_345516021.1">
    <property type="nucleotide sequence ID" value="NZ_BAAAXD010000034.1"/>
</dbReference>
<comment type="caution">
    <text evidence="1">The sequence shown here is derived from an EMBL/GenBank/DDBJ whole genome shotgun (WGS) entry which is preliminary data.</text>
</comment>
<sequence>MSCAIRPADALVARRRMNGYDLPPKVLAAIDGGGWRRFQVETDHGVVLMSTGGAVRPRWPTETRVFVTFDDGALMLFDPELGSRI</sequence>
<reference evidence="1 2" key="1">
    <citation type="submission" date="2024-09" db="EMBL/GenBank/DDBJ databases">
        <authorList>
            <person name="Sun Q."/>
            <person name="Mori K."/>
        </authorList>
    </citation>
    <scope>NUCLEOTIDE SEQUENCE [LARGE SCALE GENOMIC DNA]</scope>
    <source>
        <strain evidence="1 2">JCM 3331</strain>
    </source>
</reference>
<evidence type="ECO:0000313" key="2">
    <source>
        <dbReference type="Proteomes" id="UP001589710"/>
    </source>
</evidence>
<dbReference type="Proteomes" id="UP001589710">
    <property type="component" value="Unassembled WGS sequence"/>
</dbReference>
<gene>
    <name evidence="1" type="ORF">ACFFTL_32755</name>
</gene>
<accession>A0ABV5RGB0</accession>
<proteinExistence type="predicted"/>
<keyword evidence="2" id="KW-1185">Reference proteome</keyword>
<dbReference type="SUPFAM" id="SSF50331">
    <property type="entry name" value="MOP-like"/>
    <property type="match status" value="1"/>
</dbReference>
<dbReference type="InterPro" id="IPR008995">
    <property type="entry name" value="Mo/tungstate-bd_C_term_dom"/>
</dbReference>